<reference evidence="7" key="1">
    <citation type="submission" date="2018-06" db="EMBL/GenBank/DDBJ databases">
        <authorList>
            <person name="Zhirakovskaya E."/>
        </authorList>
    </citation>
    <scope>NUCLEOTIDE SEQUENCE</scope>
</reference>
<dbReference type="InterPro" id="IPR015946">
    <property type="entry name" value="KH_dom-like_a/b"/>
</dbReference>
<dbReference type="PANTHER" id="PTHR42698:SF1">
    <property type="entry name" value="GTPASE ERA, MITOCHONDRIAL"/>
    <property type="match status" value="1"/>
</dbReference>
<dbReference type="GO" id="GO:0043024">
    <property type="term" value="F:ribosomal small subunit binding"/>
    <property type="evidence" value="ECO:0007669"/>
    <property type="project" value="TreeGrafter"/>
</dbReference>
<keyword evidence="3" id="KW-0694">RNA-binding</keyword>
<dbReference type="AlphaFoldDB" id="A0A3B0R4W2"/>
<dbReference type="InterPro" id="IPR006073">
    <property type="entry name" value="GTP-bd"/>
</dbReference>
<dbReference type="InterPro" id="IPR005225">
    <property type="entry name" value="Small_GTP-bd"/>
</dbReference>
<proteinExistence type="inferred from homology"/>
<keyword evidence="2" id="KW-0547">Nucleotide-binding</keyword>
<dbReference type="PANTHER" id="PTHR42698">
    <property type="entry name" value="GTPASE ERA"/>
    <property type="match status" value="1"/>
</dbReference>
<dbReference type="Pfam" id="PF07650">
    <property type="entry name" value="KH_2"/>
    <property type="match status" value="1"/>
</dbReference>
<dbReference type="GO" id="GO:0005525">
    <property type="term" value="F:GTP binding"/>
    <property type="evidence" value="ECO:0007669"/>
    <property type="project" value="UniProtKB-KW"/>
</dbReference>
<dbReference type="GO" id="GO:0019843">
    <property type="term" value="F:rRNA binding"/>
    <property type="evidence" value="ECO:0007669"/>
    <property type="project" value="TreeGrafter"/>
</dbReference>
<dbReference type="CDD" id="cd04163">
    <property type="entry name" value="Era"/>
    <property type="match status" value="1"/>
</dbReference>
<evidence type="ECO:0000259" key="5">
    <source>
        <dbReference type="PROSITE" id="PS50823"/>
    </source>
</evidence>
<dbReference type="Gene3D" id="3.40.50.300">
    <property type="entry name" value="P-loop containing nucleotide triphosphate hydrolases"/>
    <property type="match status" value="1"/>
</dbReference>
<dbReference type="PROSITE" id="PS50823">
    <property type="entry name" value="KH_TYPE_2"/>
    <property type="match status" value="1"/>
</dbReference>
<dbReference type="InterPro" id="IPR004044">
    <property type="entry name" value="KH_dom_type_2"/>
</dbReference>
<dbReference type="SUPFAM" id="SSF54814">
    <property type="entry name" value="Prokaryotic type KH domain (KH-domain type II)"/>
    <property type="match status" value="1"/>
</dbReference>
<feature type="domain" description="KH type-2" evidence="5">
    <location>
        <begin position="194"/>
        <end position="278"/>
    </location>
</feature>
<dbReference type="NCBIfam" id="TIGR00436">
    <property type="entry name" value="era"/>
    <property type="match status" value="1"/>
</dbReference>
<dbReference type="Pfam" id="PF01926">
    <property type="entry name" value="MMR_HSR1"/>
    <property type="match status" value="1"/>
</dbReference>
<comment type="similarity">
    <text evidence="1">Belongs to the TRAFAC class TrmE-Era-EngA-EngB-Septin-like GTPase superfamily. Era GTPase family.</text>
</comment>
<dbReference type="InterPro" id="IPR030388">
    <property type="entry name" value="G_ERA_dom"/>
</dbReference>
<feature type="domain" description="Era-type G" evidence="6">
    <location>
        <begin position="4"/>
        <end position="171"/>
    </location>
</feature>
<evidence type="ECO:0000256" key="4">
    <source>
        <dbReference type="ARBA" id="ARBA00023134"/>
    </source>
</evidence>
<name>A0A3B0R4W2_9ZZZZ</name>
<dbReference type="GO" id="GO:0005829">
    <property type="term" value="C:cytosol"/>
    <property type="evidence" value="ECO:0007669"/>
    <property type="project" value="TreeGrafter"/>
</dbReference>
<dbReference type="PROSITE" id="PS51713">
    <property type="entry name" value="G_ERA"/>
    <property type="match status" value="1"/>
</dbReference>
<dbReference type="InterPro" id="IPR027417">
    <property type="entry name" value="P-loop_NTPase"/>
</dbReference>
<evidence type="ECO:0000256" key="3">
    <source>
        <dbReference type="ARBA" id="ARBA00022884"/>
    </source>
</evidence>
<dbReference type="SUPFAM" id="SSF52540">
    <property type="entry name" value="P-loop containing nucleoside triphosphate hydrolases"/>
    <property type="match status" value="1"/>
</dbReference>
<dbReference type="GO" id="GO:0000028">
    <property type="term" value="P:ribosomal small subunit assembly"/>
    <property type="evidence" value="ECO:0007669"/>
    <property type="project" value="TreeGrafter"/>
</dbReference>
<gene>
    <name evidence="7" type="ORF">MNBD_DELTA01-755</name>
</gene>
<dbReference type="FunFam" id="3.30.300.20:FF:000003">
    <property type="entry name" value="GTPase Era"/>
    <property type="match status" value="1"/>
</dbReference>
<evidence type="ECO:0000256" key="2">
    <source>
        <dbReference type="ARBA" id="ARBA00022741"/>
    </source>
</evidence>
<organism evidence="7">
    <name type="scientific">hydrothermal vent metagenome</name>
    <dbReference type="NCBI Taxonomy" id="652676"/>
    <lineage>
        <taxon>unclassified sequences</taxon>
        <taxon>metagenomes</taxon>
        <taxon>ecological metagenomes</taxon>
    </lineage>
</organism>
<sequence length="293" mass="32739">MSFKSGFIAIVGRPNVGKSTLLNAILGEKIVIVSSKPQTTRNAVRGVKNLSDAQMVFVDTPGIHRGRGRMSEFMVGEALSSLGEVDVVLYMVDASRKVGEEEAFIMDKLRSVKAPVVLAINKVDTVAKESLLPLIAKLSKRLEFVDIIPISARREDGTEKLLEILKGLLPEGPEYYPKDMVTDQSERFLVGELVREKVFELTKEEIPYSVAVEIEEFKEKSDIVRIGAVINVERDSQKGIVIGKGGGMLKQIGSEARVDIEKLLQKKIFLKLFVRVTRDWSKKDRDLKEFGYK</sequence>
<dbReference type="EMBL" id="UOEA01000060">
    <property type="protein sequence ID" value="VAV84126.1"/>
    <property type="molecule type" value="Genomic_DNA"/>
</dbReference>
<dbReference type="Gene3D" id="3.30.300.20">
    <property type="match status" value="1"/>
</dbReference>
<dbReference type="InterPro" id="IPR005662">
    <property type="entry name" value="GTPase_Era-like"/>
</dbReference>
<protein>
    <submittedName>
        <fullName evidence="7">GTP-binding protein Era</fullName>
    </submittedName>
</protein>
<dbReference type="InterPro" id="IPR009019">
    <property type="entry name" value="KH_sf_prok-type"/>
</dbReference>
<keyword evidence="4" id="KW-0342">GTP-binding</keyword>
<evidence type="ECO:0000259" key="6">
    <source>
        <dbReference type="PROSITE" id="PS51713"/>
    </source>
</evidence>
<dbReference type="HAMAP" id="MF_00367">
    <property type="entry name" value="GTPase_Era"/>
    <property type="match status" value="1"/>
</dbReference>
<dbReference type="PRINTS" id="PR00326">
    <property type="entry name" value="GTP1OBG"/>
</dbReference>
<dbReference type="NCBIfam" id="TIGR00231">
    <property type="entry name" value="small_GTP"/>
    <property type="match status" value="1"/>
</dbReference>
<dbReference type="CDD" id="cd22534">
    <property type="entry name" value="KH-II_Era"/>
    <property type="match status" value="1"/>
</dbReference>
<evidence type="ECO:0000256" key="1">
    <source>
        <dbReference type="ARBA" id="ARBA00007921"/>
    </source>
</evidence>
<dbReference type="NCBIfam" id="NF000908">
    <property type="entry name" value="PRK00089.1"/>
    <property type="match status" value="1"/>
</dbReference>
<evidence type="ECO:0000313" key="7">
    <source>
        <dbReference type="EMBL" id="VAV84126.1"/>
    </source>
</evidence>
<accession>A0A3B0R4W2</accession>
<dbReference type="FunFam" id="3.40.50.300:FF:000094">
    <property type="entry name" value="GTPase Era"/>
    <property type="match status" value="1"/>
</dbReference>